<keyword evidence="3" id="KW-1185">Reference proteome</keyword>
<dbReference type="Proteomes" id="UP000224567">
    <property type="component" value="Unassembled WGS sequence"/>
</dbReference>
<comment type="caution">
    <text evidence="2">The sequence shown here is derived from an EMBL/GenBank/DDBJ whole genome shotgun (WGS) entry which is preliminary data.</text>
</comment>
<proteinExistence type="predicted"/>
<reference evidence="3" key="2">
    <citation type="journal article" date="2017" name="J. Anim. Genet.">
        <title>Multiple reference genome sequences of hot pepper reveal the massive evolution of plant disease resistance genes by retroduplication.</title>
        <authorList>
            <person name="Kim S."/>
            <person name="Park J."/>
            <person name="Yeom S.-I."/>
            <person name="Kim Y.-M."/>
            <person name="Seo E."/>
            <person name="Kim K.-T."/>
            <person name="Kim M.-S."/>
            <person name="Lee J.M."/>
            <person name="Cheong K."/>
            <person name="Shin H.-S."/>
            <person name="Kim S.-B."/>
            <person name="Han K."/>
            <person name="Lee J."/>
            <person name="Park M."/>
            <person name="Lee H.-A."/>
            <person name="Lee H.-Y."/>
            <person name="Lee Y."/>
            <person name="Oh S."/>
            <person name="Lee J.H."/>
            <person name="Choi E."/>
            <person name="Choi E."/>
            <person name="Lee S.E."/>
            <person name="Jeon J."/>
            <person name="Kim H."/>
            <person name="Choi G."/>
            <person name="Song H."/>
            <person name="Lee J."/>
            <person name="Lee S.-C."/>
            <person name="Kwon J.-K."/>
            <person name="Lee H.-Y."/>
            <person name="Koo N."/>
            <person name="Hong Y."/>
            <person name="Kim R.W."/>
            <person name="Kang W.-H."/>
            <person name="Huh J.H."/>
            <person name="Kang B.-C."/>
            <person name="Yang T.-J."/>
            <person name="Lee Y.-H."/>
            <person name="Bennetzen J.L."/>
            <person name="Choi D."/>
        </authorList>
    </citation>
    <scope>NUCLEOTIDE SEQUENCE [LARGE SCALE GENOMIC DNA]</scope>
    <source>
        <strain evidence="3">cv. PBC81</strain>
    </source>
</reference>
<gene>
    <name evidence="2" type="ORF">CQW23_18429</name>
</gene>
<dbReference type="AlphaFoldDB" id="A0A2G2W2X4"/>
<organism evidence="2 3">
    <name type="scientific">Capsicum baccatum</name>
    <name type="common">Peruvian pepper</name>
    <dbReference type="NCBI Taxonomy" id="33114"/>
    <lineage>
        <taxon>Eukaryota</taxon>
        <taxon>Viridiplantae</taxon>
        <taxon>Streptophyta</taxon>
        <taxon>Embryophyta</taxon>
        <taxon>Tracheophyta</taxon>
        <taxon>Spermatophyta</taxon>
        <taxon>Magnoliopsida</taxon>
        <taxon>eudicotyledons</taxon>
        <taxon>Gunneridae</taxon>
        <taxon>Pentapetalae</taxon>
        <taxon>asterids</taxon>
        <taxon>lamiids</taxon>
        <taxon>Solanales</taxon>
        <taxon>Solanaceae</taxon>
        <taxon>Solanoideae</taxon>
        <taxon>Capsiceae</taxon>
        <taxon>Capsicum</taxon>
    </lineage>
</organism>
<protein>
    <submittedName>
        <fullName evidence="2">Uncharacterized protein</fullName>
    </submittedName>
</protein>
<feature type="signal peptide" evidence="1">
    <location>
        <begin position="1"/>
        <end position="19"/>
    </location>
</feature>
<dbReference type="STRING" id="33114.A0A2G2W2X4"/>
<dbReference type="PANTHER" id="PTHR36048:SF1">
    <property type="entry name" value="RIBOSOME MATURATION FACTOR"/>
    <property type="match status" value="1"/>
</dbReference>
<evidence type="ECO:0000313" key="3">
    <source>
        <dbReference type="Proteomes" id="UP000224567"/>
    </source>
</evidence>
<evidence type="ECO:0000256" key="1">
    <source>
        <dbReference type="SAM" id="SignalP"/>
    </source>
</evidence>
<sequence length="202" mass="22880">MPASYICSTSILWFASTFADNHLVVADDIIKMSKTNTNHTKKQRVSNRSQKFSNNIAQDKSAKIQRFMDSRSSMRQGALAQRRSNFQGNKFPLATEAARRAAVAPIHNRVFNRSWAVNVNKQRFGVPPPVPKNATNVGRFIAKQQKPEVKAVSKQRPQTLDSLFANMKEQRMKMQSQQYNMPKRNGGGVQYVAPWARGHFGK</sequence>
<evidence type="ECO:0000313" key="2">
    <source>
        <dbReference type="EMBL" id="PHT39575.1"/>
    </source>
</evidence>
<accession>A0A2G2W2X4</accession>
<dbReference type="PANTHER" id="PTHR36048">
    <property type="entry name" value="RIBOSOME MATURATION FACTOR"/>
    <property type="match status" value="1"/>
</dbReference>
<name>A0A2G2W2X4_CAPBA</name>
<dbReference type="OrthoDB" id="1902342at2759"/>
<dbReference type="EMBL" id="MLFT02000008">
    <property type="protein sequence ID" value="PHT39575.1"/>
    <property type="molecule type" value="Genomic_DNA"/>
</dbReference>
<feature type="chain" id="PRO_5013605818" evidence="1">
    <location>
        <begin position="20"/>
        <end position="202"/>
    </location>
</feature>
<keyword evidence="1" id="KW-0732">Signal</keyword>
<reference evidence="2 3" key="1">
    <citation type="journal article" date="2017" name="Genome Biol.">
        <title>New reference genome sequences of hot pepper reveal the massive evolution of plant disease-resistance genes by retroduplication.</title>
        <authorList>
            <person name="Kim S."/>
            <person name="Park J."/>
            <person name="Yeom S.I."/>
            <person name="Kim Y.M."/>
            <person name="Seo E."/>
            <person name="Kim K.T."/>
            <person name="Kim M.S."/>
            <person name="Lee J.M."/>
            <person name="Cheong K."/>
            <person name="Shin H.S."/>
            <person name="Kim S.B."/>
            <person name="Han K."/>
            <person name="Lee J."/>
            <person name="Park M."/>
            <person name="Lee H.A."/>
            <person name="Lee H.Y."/>
            <person name="Lee Y."/>
            <person name="Oh S."/>
            <person name="Lee J.H."/>
            <person name="Choi E."/>
            <person name="Choi E."/>
            <person name="Lee S.E."/>
            <person name="Jeon J."/>
            <person name="Kim H."/>
            <person name="Choi G."/>
            <person name="Song H."/>
            <person name="Lee J."/>
            <person name="Lee S.C."/>
            <person name="Kwon J.K."/>
            <person name="Lee H.Y."/>
            <person name="Koo N."/>
            <person name="Hong Y."/>
            <person name="Kim R.W."/>
            <person name="Kang W.H."/>
            <person name="Huh J.H."/>
            <person name="Kang B.C."/>
            <person name="Yang T.J."/>
            <person name="Lee Y.H."/>
            <person name="Bennetzen J.L."/>
            <person name="Choi D."/>
        </authorList>
    </citation>
    <scope>NUCLEOTIDE SEQUENCE [LARGE SCALE GENOMIC DNA]</scope>
    <source>
        <strain evidence="3">cv. PBC81</strain>
    </source>
</reference>